<keyword evidence="1" id="KW-0732">Signal</keyword>
<reference evidence="2 3" key="1">
    <citation type="submission" date="2016-10" db="EMBL/GenBank/DDBJ databases">
        <title>Genome sequence of the basidiomycete white-rot fungus Trametes pubescens.</title>
        <authorList>
            <person name="Makela M.R."/>
            <person name="Granchi Z."/>
            <person name="Peng M."/>
            <person name="De Vries R.P."/>
            <person name="Grigoriev I."/>
            <person name="Riley R."/>
            <person name="Hilden K."/>
        </authorList>
    </citation>
    <scope>NUCLEOTIDE SEQUENCE [LARGE SCALE GENOMIC DNA]</scope>
    <source>
        <strain evidence="2 3">FBCC735</strain>
    </source>
</reference>
<dbReference type="Proteomes" id="UP000184267">
    <property type="component" value="Unassembled WGS sequence"/>
</dbReference>
<accession>A0A1M2VNV1</accession>
<dbReference type="EMBL" id="MNAD01000958">
    <property type="protein sequence ID" value="OJT09236.1"/>
    <property type="molecule type" value="Genomic_DNA"/>
</dbReference>
<dbReference type="AlphaFoldDB" id="A0A1M2VNV1"/>
<feature type="chain" id="PRO_5012973713" description="Hydrophobin" evidence="1">
    <location>
        <begin position="23"/>
        <end position="127"/>
    </location>
</feature>
<organism evidence="2 3">
    <name type="scientific">Trametes pubescens</name>
    <name type="common">White-rot fungus</name>
    <dbReference type="NCBI Taxonomy" id="154538"/>
    <lineage>
        <taxon>Eukaryota</taxon>
        <taxon>Fungi</taxon>
        <taxon>Dikarya</taxon>
        <taxon>Basidiomycota</taxon>
        <taxon>Agaricomycotina</taxon>
        <taxon>Agaricomycetes</taxon>
        <taxon>Polyporales</taxon>
        <taxon>Polyporaceae</taxon>
        <taxon>Trametes</taxon>
    </lineage>
</organism>
<name>A0A1M2VNV1_TRAPU</name>
<evidence type="ECO:0000313" key="2">
    <source>
        <dbReference type="EMBL" id="OJT09236.1"/>
    </source>
</evidence>
<sequence length="127" mass="13015">MLPSVIVQAALLILAAVPTIQAAATVTFPAPTTTISVSSSAPSVVTAAECRTNLECCEVVEPPEPTDGLLIIGLPPQLPKSAGPLIGFECSPIVPAADVACIFSRAKLMHVIAEGILAEDCVPVTRE</sequence>
<gene>
    <name evidence="2" type="ORF">TRAPUB_14311</name>
</gene>
<feature type="signal peptide" evidence="1">
    <location>
        <begin position="1"/>
        <end position="22"/>
    </location>
</feature>
<evidence type="ECO:0000256" key="1">
    <source>
        <dbReference type="SAM" id="SignalP"/>
    </source>
</evidence>
<keyword evidence="3" id="KW-1185">Reference proteome</keyword>
<comment type="caution">
    <text evidence="2">The sequence shown here is derived from an EMBL/GenBank/DDBJ whole genome shotgun (WGS) entry which is preliminary data.</text>
</comment>
<protein>
    <recommendedName>
        <fullName evidence="4">Hydrophobin</fullName>
    </recommendedName>
</protein>
<evidence type="ECO:0008006" key="4">
    <source>
        <dbReference type="Google" id="ProtNLM"/>
    </source>
</evidence>
<evidence type="ECO:0000313" key="3">
    <source>
        <dbReference type="Proteomes" id="UP000184267"/>
    </source>
</evidence>
<proteinExistence type="predicted"/>